<dbReference type="PIRSF" id="PIRSF016557">
    <property type="entry name" value="Caps_synth_CpsB"/>
    <property type="match status" value="1"/>
</dbReference>
<comment type="caution">
    <text evidence="6">The sequence shown here is derived from an EMBL/GenBank/DDBJ whole genome shotgun (WGS) entry which is preliminary data.</text>
</comment>
<evidence type="ECO:0000256" key="3">
    <source>
        <dbReference type="ARBA" id="ARBA00022801"/>
    </source>
</evidence>
<sequence length="266" mass="29842">MIDIHHHLLFGLDDGAPDLETSVAMVDAAAADGITHIVCTPHSNEHFRFDPEANQQRLAAIRERIGDKVTLGLGCDFHLSWDNIEDALRHPAKYSINGGQYLLVEFAELMIPASIGDSFYELSVKGLRSIITHPERNPIIQRHPERLAGWLRDGCLVQITASSLNGRFGRTAQSFAFECLEKNWVHFLATDAHNVKGRPPQMREAWETVAKRYGQATADRLCIGNPRAAFNNAEWPAQPDPEGIFDNEPDPAQKRRPGFLNRLFTK</sequence>
<dbReference type="InterPro" id="IPR032466">
    <property type="entry name" value="Metal_Hydrolase"/>
</dbReference>
<dbReference type="Gene3D" id="3.20.20.140">
    <property type="entry name" value="Metal-dependent hydrolases"/>
    <property type="match status" value="1"/>
</dbReference>
<name>A0A372IKF2_9BACT</name>
<dbReference type="EMBL" id="QVQT01000006">
    <property type="protein sequence ID" value="RFU15368.1"/>
    <property type="molecule type" value="Genomic_DNA"/>
</dbReference>
<proteinExistence type="inferred from homology"/>
<reference evidence="6 7" key="1">
    <citation type="submission" date="2018-08" db="EMBL/GenBank/DDBJ databases">
        <title>Acidipila sp. 4G-K13, an acidobacterium isolated from forest soil.</title>
        <authorList>
            <person name="Gao Z.-H."/>
            <person name="Qiu L.-H."/>
        </authorList>
    </citation>
    <scope>NUCLEOTIDE SEQUENCE [LARGE SCALE GENOMIC DNA]</scope>
    <source>
        <strain evidence="6 7">4G-K13</strain>
    </source>
</reference>
<dbReference type="OrthoDB" id="9788539at2"/>
<dbReference type="Proteomes" id="UP000264702">
    <property type="component" value="Unassembled WGS sequence"/>
</dbReference>
<evidence type="ECO:0000256" key="5">
    <source>
        <dbReference type="SAM" id="MobiDB-lite"/>
    </source>
</evidence>
<keyword evidence="7" id="KW-1185">Reference proteome</keyword>
<feature type="region of interest" description="Disordered" evidence="5">
    <location>
        <begin position="242"/>
        <end position="266"/>
    </location>
</feature>
<keyword evidence="3" id="KW-0378">Hydrolase</keyword>
<comment type="similarity">
    <text evidence="1">Belongs to the metallo-dependent hydrolases superfamily. CpsB/CapC family.</text>
</comment>
<dbReference type="AlphaFoldDB" id="A0A372IKF2"/>
<dbReference type="PANTHER" id="PTHR39181:SF1">
    <property type="entry name" value="TYROSINE-PROTEIN PHOSPHATASE YWQE"/>
    <property type="match status" value="1"/>
</dbReference>
<dbReference type="RefSeq" id="WP_117302281.1">
    <property type="nucleotide sequence ID" value="NZ_QVQT02000006.1"/>
</dbReference>
<protein>
    <recommendedName>
        <fullName evidence="2">protein-tyrosine-phosphatase</fullName>
        <ecNumber evidence="2">3.1.3.48</ecNumber>
    </recommendedName>
</protein>
<organism evidence="6 7">
    <name type="scientific">Paracidobacterium acidisoli</name>
    <dbReference type="NCBI Taxonomy" id="2303751"/>
    <lineage>
        <taxon>Bacteria</taxon>
        <taxon>Pseudomonadati</taxon>
        <taxon>Acidobacteriota</taxon>
        <taxon>Terriglobia</taxon>
        <taxon>Terriglobales</taxon>
        <taxon>Acidobacteriaceae</taxon>
        <taxon>Paracidobacterium</taxon>
    </lineage>
</organism>
<evidence type="ECO:0000256" key="1">
    <source>
        <dbReference type="ARBA" id="ARBA00005750"/>
    </source>
</evidence>
<evidence type="ECO:0000256" key="4">
    <source>
        <dbReference type="ARBA" id="ARBA00051722"/>
    </source>
</evidence>
<dbReference type="PANTHER" id="PTHR39181">
    <property type="entry name" value="TYROSINE-PROTEIN PHOSPHATASE YWQE"/>
    <property type="match status" value="1"/>
</dbReference>
<accession>A0A372IKF2</accession>
<evidence type="ECO:0000313" key="6">
    <source>
        <dbReference type="EMBL" id="RFU15368.1"/>
    </source>
</evidence>
<dbReference type="InterPro" id="IPR016667">
    <property type="entry name" value="Caps_polysacc_synth_CpsB/CapC"/>
</dbReference>
<dbReference type="SUPFAM" id="SSF51556">
    <property type="entry name" value="Metallo-dependent hydrolases"/>
    <property type="match status" value="1"/>
</dbReference>
<dbReference type="GO" id="GO:0045227">
    <property type="term" value="P:capsule polysaccharide biosynthetic process"/>
    <property type="evidence" value="ECO:0007669"/>
    <property type="project" value="UniProtKB-UniPathway"/>
</dbReference>
<gene>
    <name evidence="6" type="ORF">D0Y96_16995</name>
</gene>
<dbReference type="GO" id="GO:0004725">
    <property type="term" value="F:protein tyrosine phosphatase activity"/>
    <property type="evidence" value="ECO:0007669"/>
    <property type="project" value="UniProtKB-EC"/>
</dbReference>
<dbReference type="Pfam" id="PF19567">
    <property type="entry name" value="CpsB_CapC"/>
    <property type="match status" value="1"/>
</dbReference>
<dbReference type="EC" id="3.1.3.48" evidence="2"/>
<evidence type="ECO:0000256" key="2">
    <source>
        <dbReference type="ARBA" id="ARBA00013064"/>
    </source>
</evidence>
<dbReference type="GO" id="GO:0030145">
    <property type="term" value="F:manganese ion binding"/>
    <property type="evidence" value="ECO:0007669"/>
    <property type="project" value="InterPro"/>
</dbReference>
<dbReference type="UniPathway" id="UPA00934"/>
<evidence type="ECO:0000313" key="7">
    <source>
        <dbReference type="Proteomes" id="UP000264702"/>
    </source>
</evidence>
<comment type="catalytic activity">
    <reaction evidence="4">
        <text>O-phospho-L-tyrosyl-[protein] + H2O = L-tyrosyl-[protein] + phosphate</text>
        <dbReference type="Rhea" id="RHEA:10684"/>
        <dbReference type="Rhea" id="RHEA-COMP:10136"/>
        <dbReference type="Rhea" id="RHEA-COMP:20101"/>
        <dbReference type="ChEBI" id="CHEBI:15377"/>
        <dbReference type="ChEBI" id="CHEBI:43474"/>
        <dbReference type="ChEBI" id="CHEBI:46858"/>
        <dbReference type="ChEBI" id="CHEBI:61978"/>
        <dbReference type="EC" id="3.1.3.48"/>
    </reaction>
</comment>